<keyword evidence="4" id="KW-1185">Reference proteome</keyword>
<dbReference type="PANTHER" id="PTHR34580:SF3">
    <property type="entry name" value="PROTEIN PAFB"/>
    <property type="match status" value="1"/>
</dbReference>
<feature type="domain" description="Helix-turn-helix type 11" evidence="1">
    <location>
        <begin position="6"/>
        <end position="59"/>
    </location>
</feature>
<gene>
    <name evidence="3" type="ORF">PNQ69_10750</name>
</gene>
<dbReference type="EMBL" id="JAQMHB010000001">
    <property type="protein sequence ID" value="MDS9993256.1"/>
    <property type="molecule type" value="Genomic_DNA"/>
</dbReference>
<dbReference type="SUPFAM" id="SSF46785">
    <property type="entry name" value="Winged helix' DNA-binding domain"/>
    <property type="match status" value="1"/>
</dbReference>
<proteinExistence type="predicted"/>
<feature type="domain" description="WYL" evidence="2">
    <location>
        <begin position="133"/>
        <end position="197"/>
    </location>
</feature>
<evidence type="ECO:0000259" key="1">
    <source>
        <dbReference type="Pfam" id="PF08279"/>
    </source>
</evidence>
<dbReference type="InterPro" id="IPR036390">
    <property type="entry name" value="WH_DNA-bd_sf"/>
</dbReference>
<dbReference type="Pfam" id="PF08279">
    <property type="entry name" value="HTH_11"/>
    <property type="match status" value="1"/>
</dbReference>
<organism evidence="3 4">
    <name type="scientific">Xanthomonas hawaiiensis</name>
    <dbReference type="NCBI Taxonomy" id="3003247"/>
    <lineage>
        <taxon>Bacteria</taxon>
        <taxon>Pseudomonadati</taxon>
        <taxon>Pseudomonadota</taxon>
        <taxon>Gammaproteobacteria</taxon>
        <taxon>Lysobacterales</taxon>
        <taxon>Lysobacteraceae</taxon>
        <taxon>Xanthomonas</taxon>
    </lineage>
</organism>
<name>A0ABU2I569_9XANT</name>
<evidence type="ECO:0000259" key="2">
    <source>
        <dbReference type="Pfam" id="PF13280"/>
    </source>
</evidence>
<dbReference type="Pfam" id="PF13280">
    <property type="entry name" value="WYL"/>
    <property type="match status" value="1"/>
</dbReference>
<comment type="caution">
    <text evidence="3">The sequence shown here is derived from an EMBL/GenBank/DDBJ whole genome shotgun (WGS) entry which is preliminary data.</text>
</comment>
<dbReference type="Gene3D" id="1.10.10.10">
    <property type="entry name" value="Winged helix-like DNA-binding domain superfamily/Winged helix DNA-binding domain"/>
    <property type="match status" value="1"/>
</dbReference>
<protein>
    <submittedName>
        <fullName evidence="3">YafY family protein</fullName>
    </submittedName>
</protein>
<accession>A0ABU2I569</accession>
<dbReference type="InterPro" id="IPR051534">
    <property type="entry name" value="CBASS_pafABC_assoc_protein"/>
</dbReference>
<evidence type="ECO:0000313" key="4">
    <source>
        <dbReference type="Proteomes" id="UP001260534"/>
    </source>
</evidence>
<dbReference type="InterPro" id="IPR026881">
    <property type="entry name" value="WYL_dom"/>
</dbReference>
<reference evidence="3 4" key="1">
    <citation type="submission" date="2023-01" db="EMBL/GenBank/DDBJ databases">
        <title>Xanthomonas hawaiianensis sp. nov. isolated from Araceae family in Hawaii.</title>
        <authorList>
            <person name="Chunag S.-C."/>
            <person name="Dobhal S."/>
            <person name="Alvarez A."/>
            <person name="Arif M."/>
        </authorList>
    </citation>
    <scope>NUCLEOTIDE SEQUENCE [LARGE SCALE GENOMIC DNA]</scope>
    <source>
        <strain evidence="3 4">A2111</strain>
    </source>
</reference>
<dbReference type="InterPro" id="IPR013196">
    <property type="entry name" value="HTH_11"/>
</dbReference>
<dbReference type="RefSeq" id="WP_209230463.1">
    <property type="nucleotide sequence ID" value="NZ_JAGHXG010000007.1"/>
</dbReference>
<evidence type="ECO:0000313" key="3">
    <source>
        <dbReference type="EMBL" id="MDS9993256.1"/>
    </source>
</evidence>
<dbReference type="PANTHER" id="PTHR34580">
    <property type="match status" value="1"/>
</dbReference>
<dbReference type="PROSITE" id="PS52050">
    <property type="entry name" value="WYL"/>
    <property type="match status" value="1"/>
</dbReference>
<sequence>MRKAERLFQLVNLIRVRQPVTAAVLAAELGLSVRSVYRYLDDLSLGGIPVYGEAGIGYRLDPAFELPPLALSREEVEALHLAVEMLACSGGGHLQPAARALLHKLQAAMPAPAPTPRVARALRAVPVALPCWQPLHAATAQRRSVRLRYRSLHGEVSERTVLPLGLFHWGEHWTLGSWCGLRGAYRDFRVDRIDAVQPSAVPLPVPAHVALDAYLQQQRSAWAERGRH</sequence>
<dbReference type="Proteomes" id="UP001260534">
    <property type="component" value="Unassembled WGS sequence"/>
</dbReference>
<dbReference type="InterPro" id="IPR036388">
    <property type="entry name" value="WH-like_DNA-bd_sf"/>
</dbReference>